<dbReference type="OMA" id="LLMFMSC"/>
<evidence type="ECO:0000256" key="3">
    <source>
        <dbReference type="ARBA" id="ARBA00022448"/>
    </source>
</evidence>
<dbReference type="GO" id="GO:0005886">
    <property type="term" value="C:plasma membrane"/>
    <property type="evidence" value="ECO:0007669"/>
    <property type="project" value="TreeGrafter"/>
</dbReference>
<comment type="subcellular location">
    <subcellularLocation>
        <location evidence="1">Membrane</location>
        <topology evidence="1">Multi-pass membrane protein</topology>
    </subcellularLocation>
</comment>
<feature type="transmembrane region" description="Helical" evidence="9">
    <location>
        <begin position="193"/>
        <end position="213"/>
    </location>
</feature>
<evidence type="ECO:0000256" key="5">
    <source>
        <dbReference type="ARBA" id="ARBA00022989"/>
    </source>
</evidence>
<dbReference type="InterPro" id="IPR038377">
    <property type="entry name" value="Na/Glc_symporter_sf"/>
</dbReference>
<dbReference type="InParanoid" id="A0A066V6T6"/>
<feature type="transmembrane region" description="Helical" evidence="9">
    <location>
        <begin position="15"/>
        <end position="38"/>
    </location>
</feature>
<dbReference type="GO" id="GO:0015204">
    <property type="term" value="F:urea transmembrane transporter activity"/>
    <property type="evidence" value="ECO:0007669"/>
    <property type="project" value="InterPro"/>
</dbReference>
<dbReference type="OrthoDB" id="6132759at2759"/>
<keyword evidence="4 9" id="KW-0812">Transmembrane</keyword>
<feature type="transmembrane region" description="Helical" evidence="9">
    <location>
        <begin position="433"/>
        <end position="453"/>
    </location>
</feature>
<dbReference type="Pfam" id="PF00474">
    <property type="entry name" value="SSF"/>
    <property type="match status" value="1"/>
</dbReference>
<evidence type="ECO:0000313" key="10">
    <source>
        <dbReference type="EMBL" id="KDN37457.1"/>
    </source>
</evidence>
<dbReference type="AlphaFoldDB" id="A0A066V6T6"/>
<dbReference type="Gene3D" id="1.20.1730.10">
    <property type="entry name" value="Sodium/glucose cotransporter"/>
    <property type="match status" value="1"/>
</dbReference>
<dbReference type="CDD" id="cd11476">
    <property type="entry name" value="SLC5sbd_DUR3"/>
    <property type="match status" value="1"/>
</dbReference>
<accession>A0A066V6T6</accession>
<feature type="region of interest" description="Disordered" evidence="8">
    <location>
        <begin position="643"/>
        <end position="697"/>
    </location>
</feature>
<feature type="transmembrane region" description="Helical" evidence="9">
    <location>
        <begin position="170"/>
        <end position="186"/>
    </location>
</feature>
<evidence type="ECO:0000256" key="4">
    <source>
        <dbReference type="ARBA" id="ARBA00022692"/>
    </source>
</evidence>
<keyword evidence="3" id="KW-0813">Transport</keyword>
<feature type="transmembrane region" description="Helical" evidence="9">
    <location>
        <begin position="59"/>
        <end position="79"/>
    </location>
</feature>
<feature type="compositionally biased region" description="Low complexity" evidence="8">
    <location>
        <begin position="644"/>
        <end position="656"/>
    </location>
</feature>
<dbReference type="InterPro" id="IPR031155">
    <property type="entry name" value="DUR"/>
</dbReference>
<keyword evidence="11" id="KW-1185">Reference proteome</keyword>
<keyword evidence="5 9" id="KW-1133">Transmembrane helix</keyword>
<feature type="transmembrane region" description="Helical" evidence="9">
    <location>
        <begin position="599"/>
        <end position="623"/>
    </location>
</feature>
<gene>
    <name evidence="10" type="ORF">K437DRAFT_270859</name>
</gene>
<evidence type="ECO:0000256" key="8">
    <source>
        <dbReference type="SAM" id="MobiDB-lite"/>
    </source>
</evidence>
<reference evidence="10 11" key="1">
    <citation type="submission" date="2014-05" db="EMBL/GenBank/DDBJ databases">
        <title>Draft genome sequence of a rare smut relative, Tilletiaria anomala UBC 951.</title>
        <authorList>
            <consortium name="DOE Joint Genome Institute"/>
            <person name="Toome M."/>
            <person name="Kuo A."/>
            <person name="Henrissat B."/>
            <person name="Lipzen A."/>
            <person name="Tritt A."/>
            <person name="Yoshinaga Y."/>
            <person name="Zane M."/>
            <person name="Barry K."/>
            <person name="Grigoriev I.V."/>
            <person name="Spatafora J.W."/>
            <person name="Aimea M.C."/>
        </authorList>
    </citation>
    <scope>NUCLEOTIDE SEQUENCE [LARGE SCALE GENOMIC DNA]</scope>
    <source>
        <strain evidence="10 11">UBC 951</strain>
    </source>
</reference>
<dbReference type="STRING" id="1037660.A0A066V6T6"/>
<dbReference type="PROSITE" id="PS50283">
    <property type="entry name" value="NA_SOLUT_SYMP_3"/>
    <property type="match status" value="1"/>
</dbReference>
<dbReference type="GO" id="GO:0015489">
    <property type="term" value="F:putrescine transmembrane transporter activity"/>
    <property type="evidence" value="ECO:0007669"/>
    <property type="project" value="TreeGrafter"/>
</dbReference>
<dbReference type="InterPro" id="IPR018212">
    <property type="entry name" value="Na/solute_symporter_CS"/>
</dbReference>
<organism evidence="10 11">
    <name type="scientific">Tilletiaria anomala (strain ATCC 24038 / CBS 436.72 / UBC 951)</name>
    <dbReference type="NCBI Taxonomy" id="1037660"/>
    <lineage>
        <taxon>Eukaryota</taxon>
        <taxon>Fungi</taxon>
        <taxon>Dikarya</taxon>
        <taxon>Basidiomycota</taxon>
        <taxon>Ustilaginomycotina</taxon>
        <taxon>Exobasidiomycetes</taxon>
        <taxon>Georgefischeriales</taxon>
        <taxon>Tilletiariaceae</taxon>
        <taxon>Tilletiaria</taxon>
    </lineage>
</organism>
<evidence type="ECO:0000256" key="2">
    <source>
        <dbReference type="ARBA" id="ARBA00006434"/>
    </source>
</evidence>
<comment type="similarity">
    <text evidence="2 7">Belongs to the sodium:solute symporter (SSF) (TC 2.A.21) family.</text>
</comment>
<feature type="transmembrane region" description="Helical" evidence="9">
    <location>
        <begin position="295"/>
        <end position="320"/>
    </location>
</feature>
<keyword evidence="6 9" id="KW-0472">Membrane</keyword>
<protein>
    <submittedName>
        <fullName evidence="10">Putative DUR3-urea permease</fullName>
    </submittedName>
</protein>
<evidence type="ECO:0000256" key="6">
    <source>
        <dbReference type="ARBA" id="ARBA00023136"/>
    </source>
</evidence>
<evidence type="ECO:0000256" key="1">
    <source>
        <dbReference type="ARBA" id="ARBA00004141"/>
    </source>
</evidence>
<evidence type="ECO:0000313" key="11">
    <source>
        <dbReference type="Proteomes" id="UP000027361"/>
    </source>
</evidence>
<proteinExistence type="inferred from homology"/>
<feature type="compositionally biased region" description="Polar residues" evidence="8">
    <location>
        <begin position="669"/>
        <end position="687"/>
    </location>
</feature>
<sequence length="697" mass="74253">MSDTLPPPPLSQGTGYGVVVGLGFFFAVVVIGVSRTLIRFAGIQETSEEFSVATRSLGKGLVASAAVSSWIWSVTLLSSCSTAYNYGAAGAFMYAAGNTTQIALFALLAVQIKRKAPTVHTHLELVKLRFPGIFPHLTFMFFALATNILVSAAVLLGASAAINAITGTNIYANIWLLSAAVVSYTVRGGLRSVVIADYLHTCIILIILFIFWLRTYTTLPEIGSPSKMYDLLQNLAVTGNGIKGNFQESLLTIKSPDAIKFGVLSWLEYTGVVFNDASFFQKGIAAKPSAAMPGYVIAALSWFPVPWALATTAGLVARALETTSPRFPTFPNKMTTAEISAGLTLPYAGQAILGNGGSAAVLLLMFMSSTSALSAQLVGVSTVLTFDVYNTYINKKATARQTLLVNHFGVVGFGIFASAFSSLLHGVGVDLSIIYNITGIFTCSALPQLLFIFSSAGFPNALHSWAVFPGIWIDFGAAVGVWLGTAYRTQGAVNITTLANVSVCLYGCIAAVSTGLILCTIASLINGEQFDWDTLKVKQADSYEGAKEVLEQEQDVKERRQLDSALKLGAIFSVTIFLVLFIIWPYSLYRDYIFTRSFFSGWSIVAFIWAVISFVNVGILPLYEGIPLFNLISSGIYNRLRGRPAPSSDSAEDPASTGASTPLGEKEGSASSPETEYTGPGSANKTVVSVGGSSFGH</sequence>
<feature type="transmembrane region" description="Helical" evidence="9">
    <location>
        <begin position="565"/>
        <end position="587"/>
    </location>
</feature>
<name>A0A066V6T6_TILAU</name>
<dbReference type="PANTHER" id="PTHR46154">
    <property type="match status" value="1"/>
</dbReference>
<feature type="transmembrane region" description="Helical" evidence="9">
    <location>
        <begin position="499"/>
        <end position="525"/>
    </location>
</feature>
<dbReference type="InterPro" id="IPR001734">
    <property type="entry name" value="Na/solute_symporter"/>
</dbReference>
<dbReference type="GeneID" id="25266214"/>
<dbReference type="RefSeq" id="XP_013240388.1">
    <property type="nucleotide sequence ID" value="XM_013384934.1"/>
</dbReference>
<evidence type="ECO:0000256" key="7">
    <source>
        <dbReference type="RuleBase" id="RU362091"/>
    </source>
</evidence>
<feature type="transmembrane region" description="Helical" evidence="9">
    <location>
        <begin position="465"/>
        <end position="487"/>
    </location>
</feature>
<evidence type="ECO:0000256" key="9">
    <source>
        <dbReference type="SAM" id="Phobius"/>
    </source>
</evidence>
<comment type="caution">
    <text evidence="10">The sequence shown here is derived from an EMBL/GenBank/DDBJ whole genome shotgun (WGS) entry which is preliminary data.</text>
</comment>
<dbReference type="PANTHER" id="PTHR46154:SF4">
    <property type="entry name" value="UREA ACTIVE TRANSPORTER"/>
    <property type="match status" value="1"/>
</dbReference>
<dbReference type="Proteomes" id="UP000027361">
    <property type="component" value="Unassembled WGS sequence"/>
</dbReference>
<dbReference type="GO" id="GO:0015606">
    <property type="term" value="F:spermidine transmembrane transporter activity"/>
    <property type="evidence" value="ECO:0007669"/>
    <property type="project" value="TreeGrafter"/>
</dbReference>
<feature type="transmembrane region" description="Helical" evidence="9">
    <location>
        <begin position="404"/>
        <end position="427"/>
    </location>
</feature>
<dbReference type="PROSITE" id="PS00456">
    <property type="entry name" value="NA_SOLUT_SYMP_1"/>
    <property type="match status" value="1"/>
</dbReference>
<dbReference type="EMBL" id="JMSN01000138">
    <property type="protein sequence ID" value="KDN37457.1"/>
    <property type="molecule type" value="Genomic_DNA"/>
</dbReference>
<feature type="transmembrane region" description="Helical" evidence="9">
    <location>
        <begin position="91"/>
        <end position="112"/>
    </location>
</feature>
<dbReference type="HOGENOM" id="CLU_010778_2_1_1"/>
<feature type="transmembrane region" description="Helical" evidence="9">
    <location>
        <begin position="133"/>
        <end position="158"/>
    </location>
</feature>